<dbReference type="STRING" id="32473.ENSXCOP00000012989"/>
<dbReference type="Ensembl" id="ENSXCOT00000013149.1">
    <property type="protein sequence ID" value="ENSXCOP00000012989.1"/>
    <property type="gene ID" value="ENSXCOG00000009840.1"/>
</dbReference>
<name>A0A3B5LYY5_9TELE</name>
<evidence type="ECO:0000256" key="4">
    <source>
        <dbReference type="ARBA" id="ARBA00022840"/>
    </source>
</evidence>
<dbReference type="GeneTree" id="ENSGT00940000162910"/>
<keyword evidence="3" id="KW-0547">Nucleotide-binding</keyword>
<dbReference type="GO" id="GO:0036064">
    <property type="term" value="C:ciliary basal body"/>
    <property type="evidence" value="ECO:0007669"/>
    <property type="project" value="TreeGrafter"/>
</dbReference>
<keyword evidence="9" id="KW-1185">Reference proteome</keyword>
<dbReference type="Proteomes" id="UP000261380">
    <property type="component" value="Unplaced"/>
</dbReference>
<dbReference type="GO" id="GO:0070740">
    <property type="term" value="F:tubulin-glutamic acid ligase activity"/>
    <property type="evidence" value="ECO:0007669"/>
    <property type="project" value="TreeGrafter"/>
</dbReference>
<dbReference type="PANTHER" id="PTHR12241:SF145">
    <property type="entry name" value="TUBULIN POLYGLUTAMYLASE TTLL5"/>
    <property type="match status" value="1"/>
</dbReference>
<sequence>MPAVVREKEDSESSSEDEQGEHPCIAWSGISRTIPVIVFLPEAVVSKNRRICSVGERYNMSFKIVRTDSRLVRRILINHGFHEVHPNSNNFNLMWTGSHLKPYLLHSLQEFQKVNHFPRYAEIPGVLLLVSVL</sequence>
<evidence type="ECO:0000256" key="2">
    <source>
        <dbReference type="ARBA" id="ARBA00022598"/>
    </source>
</evidence>
<dbReference type="PANTHER" id="PTHR12241">
    <property type="entry name" value="TUBULIN POLYGLUTAMYLASE"/>
    <property type="match status" value="1"/>
</dbReference>
<reference evidence="8" key="2">
    <citation type="submission" date="2025-09" db="UniProtKB">
        <authorList>
            <consortium name="Ensembl"/>
        </authorList>
    </citation>
    <scope>IDENTIFICATION</scope>
</reference>
<evidence type="ECO:0000256" key="1">
    <source>
        <dbReference type="ARBA" id="ARBA00006820"/>
    </source>
</evidence>
<organism evidence="8 9">
    <name type="scientific">Xiphophorus couchianus</name>
    <name type="common">Monterrey platyfish</name>
    <dbReference type="NCBI Taxonomy" id="32473"/>
    <lineage>
        <taxon>Eukaryota</taxon>
        <taxon>Metazoa</taxon>
        <taxon>Chordata</taxon>
        <taxon>Craniata</taxon>
        <taxon>Vertebrata</taxon>
        <taxon>Euteleostomi</taxon>
        <taxon>Actinopterygii</taxon>
        <taxon>Neopterygii</taxon>
        <taxon>Teleostei</taxon>
        <taxon>Neoteleostei</taxon>
        <taxon>Acanthomorphata</taxon>
        <taxon>Ovalentaria</taxon>
        <taxon>Atherinomorphae</taxon>
        <taxon>Cyprinodontiformes</taxon>
        <taxon>Poeciliidae</taxon>
        <taxon>Poeciliinae</taxon>
        <taxon>Xiphophorus</taxon>
    </lineage>
</organism>
<evidence type="ECO:0000256" key="7">
    <source>
        <dbReference type="SAM" id="MobiDB-lite"/>
    </source>
</evidence>
<dbReference type="AlphaFoldDB" id="A0A3B5LYY5"/>
<dbReference type="GO" id="GO:0000226">
    <property type="term" value="P:microtubule cytoskeleton organization"/>
    <property type="evidence" value="ECO:0007669"/>
    <property type="project" value="TreeGrafter"/>
</dbReference>
<proteinExistence type="inferred from homology"/>
<reference evidence="8" key="1">
    <citation type="submission" date="2025-08" db="UniProtKB">
        <authorList>
            <consortium name="Ensembl"/>
        </authorList>
    </citation>
    <scope>IDENTIFICATION</scope>
</reference>
<evidence type="ECO:0000313" key="9">
    <source>
        <dbReference type="Proteomes" id="UP000261380"/>
    </source>
</evidence>
<dbReference type="GO" id="GO:0015631">
    <property type="term" value="F:tubulin binding"/>
    <property type="evidence" value="ECO:0007669"/>
    <property type="project" value="TreeGrafter"/>
</dbReference>
<dbReference type="GO" id="GO:0005524">
    <property type="term" value="F:ATP binding"/>
    <property type="evidence" value="ECO:0007669"/>
    <property type="project" value="UniProtKB-KW"/>
</dbReference>
<protein>
    <recommendedName>
        <fullName evidence="5">Tubulin--tyrosine ligase-like protein 5</fullName>
    </recommendedName>
</protein>
<dbReference type="InterPro" id="IPR004344">
    <property type="entry name" value="TTL/TTLL_fam"/>
</dbReference>
<accession>A0A3B5LYY5</accession>
<keyword evidence="2" id="KW-0436">Ligase</keyword>
<dbReference type="PROSITE" id="PS51221">
    <property type="entry name" value="TTL"/>
    <property type="match status" value="1"/>
</dbReference>
<comment type="catalytic activity">
    <reaction evidence="6">
        <text>L-glutamyl-[protein] + L-glutamate + ATP = gamma-L-glutamyl-L-glutamyl-[protein] + ADP + phosphate + H(+)</text>
        <dbReference type="Rhea" id="RHEA:60144"/>
        <dbReference type="Rhea" id="RHEA-COMP:10208"/>
        <dbReference type="Rhea" id="RHEA-COMP:15517"/>
        <dbReference type="ChEBI" id="CHEBI:15378"/>
        <dbReference type="ChEBI" id="CHEBI:29973"/>
        <dbReference type="ChEBI" id="CHEBI:29985"/>
        <dbReference type="ChEBI" id="CHEBI:30616"/>
        <dbReference type="ChEBI" id="CHEBI:43474"/>
        <dbReference type="ChEBI" id="CHEBI:143622"/>
        <dbReference type="ChEBI" id="CHEBI:456216"/>
    </reaction>
    <physiologicalReaction direction="left-to-right" evidence="6">
        <dbReference type="Rhea" id="RHEA:60145"/>
    </physiologicalReaction>
</comment>
<feature type="compositionally biased region" description="Basic and acidic residues" evidence="7">
    <location>
        <begin position="1"/>
        <end position="11"/>
    </location>
</feature>
<feature type="region of interest" description="Disordered" evidence="7">
    <location>
        <begin position="1"/>
        <end position="21"/>
    </location>
</feature>
<evidence type="ECO:0000256" key="6">
    <source>
        <dbReference type="ARBA" id="ARBA00049274"/>
    </source>
</evidence>
<evidence type="ECO:0000313" key="8">
    <source>
        <dbReference type="Ensembl" id="ENSXCOP00000012989.1"/>
    </source>
</evidence>
<evidence type="ECO:0000256" key="5">
    <source>
        <dbReference type="ARBA" id="ARBA00041448"/>
    </source>
</evidence>
<keyword evidence="4" id="KW-0067">ATP-binding</keyword>
<comment type="similarity">
    <text evidence="1">Belongs to the tubulin--tyrosine ligase family.</text>
</comment>
<evidence type="ECO:0000256" key="3">
    <source>
        <dbReference type="ARBA" id="ARBA00022741"/>
    </source>
</evidence>